<accession>A0A6P4JPZ2</accession>
<evidence type="ECO:0000256" key="3">
    <source>
        <dbReference type="ARBA" id="ARBA00022900"/>
    </source>
</evidence>
<dbReference type="InterPro" id="IPR042178">
    <property type="entry name" value="Serpin_sf_1"/>
</dbReference>
<proteinExistence type="inferred from homology"/>
<dbReference type="InterPro" id="IPR042185">
    <property type="entry name" value="Serpin_sf_2"/>
</dbReference>
<evidence type="ECO:0000256" key="4">
    <source>
        <dbReference type="RuleBase" id="RU000411"/>
    </source>
</evidence>
<dbReference type="OrthoDB" id="9518664at2759"/>
<dbReference type="PANTHER" id="PTHR11461">
    <property type="entry name" value="SERINE PROTEASE INHIBITOR, SERPIN"/>
    <property type="match status" value="1"/>
</dbReference>
<keyword evidence="2" id="KW-0646">Protease inhibitor</keyword>
<keyword evidence="5" id="KW-0732">Signal</keyword>
<organism evidence="7 8">
    <name type="scientific">Drosophila kikkawai</name>
    <name type="common">Fruit fly</name>
    <dbReference type="NCBI Taxonomy" id="30033"/>
    <lineage>
        <taxon>Eukaryota</taxon>
        <taxon>Metazoa</taxon>
        <taxon>Ecdysozoa</taxon>
        <taxon>Arthropoda</taxon>
        <taxon>Hexapoda</taxon>
        <taxon>Insecta</taxon>
        <taxon>Pterygota</taxon>
        <taxon>Neoptera</taxon>
        <taxon>Endopterygota</taxon>
        <taxon>Diptera</taxon>
        <taxon>Brachycera</taxon>
        <taxon>Muscomorpha</taxon>
        <taxon>Ephydroidea</taxon>
        <taxon>Drosophilidae</taxon>
        <taxon>Drosophila</taxon>
        <taxon>Sophophora</taxon>
    </lineage>
</organism>
<dbReference type="GO" id="GO:0005615">
    <property type="term" value="C:extracellular space"/>
    <property type="evidence" value="ECO:0007669"/>
    <property type="project" value="InterPro"/>
</dbReference>
<dbReference type="InterPro" id="IPR023796">
    <property type="entry name" value="Serpin_dom"/>
</dbReference>
<feature type="domain" description="Serpin" evidence="6">
    <location>
        <begin position="26"/>
        <end position="363"/>
    </location>
</feature>
<dbReference type="InterPro" id="IPR000215">
    <property type="entry name" value="Serpin_fam"/>
</dbReference>
<keyword evidence="3" id="KW-0722">Serine protease inhibitor</keyword>
<evidence type="ECO:0000256" key="1">
    <source>
        <dbReference type="ARBA" id="ARBA00009500"/>
    </source>
</evidence>
<dbReference type="AlphaFoldDB" id="A0A6P4JPZ2"/>
<reference evidence="8" key="1">
    <citation type="submission" date="2025-08" db="UniProtKB">
        <authorList>
            <consortium name="RefSeq"/>
        </authorList>
    </citation>
    <scope>IDENTIFICATION</scope>
    <source>
        <strain evidence="8">14028-0561.14</strain>
        <tissue evidence="8">Whole fly</tissue>
    </source>
</reference>
<dbReference type="Proteomes" id="UP001652661">
    <property type="component" value="Chromosome 3L"/>
</dbReference>
<feature type="chain" id="PRO_5028429956" evidence="5">
    <location>
        <begin position="21"/>
        <end position="369"/>
    </location>
</feature>
<keyword evidence="7" id="KW-1185">Reference proteome</keyword>
<dbReference type="GO" id="GO:0004867">
    <property type="term" value="F:serine-type endopeptidase inhibitor activity"/>
    <property type="evidence" value="ECO:0007669"/>
    <property type="project" value="UniProtKB-KW"/>
</dbReference>
<gene>
    <name evidence="8" type="primary">LOC108085534</name>
</gene>
<evidence type="ECO:0000256" key="2">
    <source>
        <dbReference type="ARBA" id="ARBA00022690"/>
    </source>
</evidence>
<dbReference type="Gene3D" id="3.30.497.10">
    <property type="entry name" value="Antithrombin, subunit I, domain 2"/>
    <property type="match status" value="1"/>
</dbReference>
<evidence type="ECO:0000259" key="6">
    <source>
        <dbReference type="SMART" id="SM00093"/>
    </source>
</evidence>
<dbReference type="Gene3D" id="2.30.39.10">
    <property type="entry name" value="Alpha-1-antitrypsin, domain 1"/>
    <property type="match status" value="1"/>
</dbReference>
<dbReference type="SMART" id="SM00093">
    <property type="entry name" value="SERPIN"/>
    <property type="match status" value="1"/>
</dbReference>
<sequence>MAKLIILYIFLSLFVASGWSTYKFEIDIIRKLNAEHANSTSFVISPFSIHQALAMLYLEKESRRDYQLAKGLGITGKGSEQIISHFDEAYHKLIKEQFILANHIFYPEKFNVTQHMKKMSDELHVDVAKLKFSNAGNEITQWMQIAIQEVNSDLMSKTAITDKTKLIAVQGLFLEPKLKFRFLTYFEKAFPLNMPHLVETHYKIKMMYGQGPVSYIVTGHVDGVSIPFPKTNLKMKIFMPASGNNQEVLDNLNEYLGLKMHKYNKMNLLMPIFTVDKTLDLGKALESFGFKKVFAKNVDFKLNTTAPIFKQLSALRVKSHNMFPFEYQKHDHHKEFVIKPPFVFVIKDHKHIYMAGRVDTMKPRRYFFN</sequence>
<comment type="similarity">
    <text evidence="1 4">Belongs to the serpin family.</text>
</comment>
<dbReference type="InterPro" id="IPR036186">
    <property type="entry name" value="Serpin_sf"/>
</dbReference>
<dbReference type="Pfam" id="PF00079">
    <property type="entry name" value="Serpin"/>
    <property type="match status" value="1"/>
</dbReference>
<name>A0A6P4JPZ2_DROKI</name>
<dbReference type="RefSeq" id="XP_017037656.1">
    <property type="nucleotide sequence ID" value="XM_017182167.3"/>
</dbReference>
<dbReference type="GeneID" id="108085534"/>
<protein>
    <submittedName>
        <fullName evidence="8">Accessory gland protein Acp76A-like</fullName>
    </submittedName>
</protein>
<feature type="signal peptide" evidence="5">
    <location>
        <begin position="1"/>
        <end position="20"/>
    </location>
</feature>
<dbReference type="PANTHER" id="PTHR11461:SF211">
    <property type="entry name" value="GH10112P-RELATED"/>
    <property type="match status" value="1"/>
</dbReference>
<dbReference type="SUPFAM" id="SSF56574">
    <property type="entry name" value="Serpins"/>
    <property type="match status" value="1"/>
</dbReference>
<evidence type="ECO:0000256" key="5">
    <source>
        <dbReference type="SAM" id="SignalP"/>
    </source>
</evidence>
<evidence type="ECO:0000313" key="8">
    <source>
        <dbReference type="RefSeq" id="XP_017037656.1"/>
    </source>
</evidence>
<evidence type="ECO:0000313" key="7">
    <source>
        <dbReference type="Proteomes" id="UP001652661"/>
    </source>
</evidence>